<keyword evidence="3" id="KW-0443">Lipid metabolism</keyword>
<reference evidence="6" key="1">
    <citation type="journal article" date="2023" name="DNA Res.">
        <title>Chromosome-level genome assembly of Phrynocephalus forsythii using third-generation DNA sequencing and Hi-C analysis.</title>
        <authorList>
            <person name="Qi Y."/>
            <person name="Zhao W."/>
            <person name="Zhao Y."/>
            <person name="Niu C."/>
            <person name="Cao S."/>
            <person name="Zhang Y."/>
        </authorList>
    </citation>
    <scope>NUCLEOTIDE SEQUENCE</scope>
    <source>
        <tissue evidence="6">Muscle</tissue>
    </source>
</reference>
<dbReference type="SUPFAM" id="SSF52151">
    <property type="entry name" value="FabD/lysophospholipase-like"/>
    <property type="match status" value="1"/>
</dbReference>
<sequence length="210" mass="23475">MRDGLYKNLPENTHQLISGKLLISLTRVSDGKNVLVSNFKSKEEVVQALLCSSFVPIYCGLIPPSFRGVRYVDGGISDNLPQYDSKNTITISPFSGECDICPKGNSANFHEMNVTNTSIQFSLGNMYRLTQALFPPEPKVLGELCEQGYSDALRFLRENGILQDSIFIDMALTREGQEEHTETQNLLIEKLLQQVSSKKMCKTKKCLLTS</sequence>
<dbReference type="InterPro" id="IPR033562">
    <property type="entry name" value="PLPL"/>
</dbReference>
<evidence type="ECO:0000313" key="7">
    <source>
        <dbReference type="Proteomes" id="UP001142489"/>
    </source>
</evidence>
<evidence type="ECO:0000313" key="6">
    <source>
        <dbReference type="EMBL" id="KAJ7329469.1"/>
    </source>
</evidence>
<dbReference type="GO" id="GO:0016020">
    <property type="term" value="C:membrane"/>
    <property type="evidence" value="ECO:0007669"/>
    <property type="project" value="TreeGrafter"/>
</dbReference>
<dbReference type="EMBL" id="JAPFRF010000006">
    <property type="protein sequence ID" value="KAJ7329469.1"/>
    <property type="molecule type" value="Genomic_DNA"/>
</dbReference>
<dbReference type="InterPro" id="IPR016035">
    <property type="entry name" value="Acyl_Trfase/lysoPLipase"/>
</dbReference>
<dbReference type="Pfam" id="PF01734">
    <property type="entry name" value="Patatin"/>
    <property type="match status" value="1"/>
</dbReference>
<accession>A0A9Q0XVD1</accession>
<dbReference type="PROSITE" id="PS51635">
    <property type="entry name" value="PNPLA"/>
    <property type="match status" value="1"/>
</dbReference>
<dbReference type="AlphaFoldDB" id="A0A9Q0XVD1"/>
<comment type="caution">
    <text evidence="4">Lacks conserved residue(s) required for the propagation of feature annotation.</text>
</comment>
<dbReference type="EC" id="3.1.1.3" evidence="1"/>
<keyword evidence="2" id="KW-0378">Hydrolase</keyword>
<proteinExistence type="predicted"/>
<feature type="domain" description="PNPLA" evidence="5">
    <location>
        <begin position="1"/>
        <end position="86"/>
    </location>
</feature>
<gene>
    <name evidence="6" type="ORF">JRQ81_015643</name>
</gene>
<dbReference type="GO" id="GO:0005811">
    <property type="term" value="C:lipid droplet"/>
    <property type="evidence" value="ECO:0007669"/>
    <property type="project" value="TreeGrafter"/>
</dbReference>
<evidence type="ECO:0000256" key="2">
    <source>
        <dbReference type="ARBA" id="ARBA00022801"/>
    </source>
</evidence>
<protein>
    <recommendedName>
        <fullName evidence="1">triacylglycerol lipase</fullName>
        <ecNumber evidence="1">3.1.1.3</ecNumber>
    </recommendedName>
</protein>
<dbReference type="PANTHER" id="PTHR12406:SF22">
    <property type="entry name" value="1-ACYLGLYCEROL-3-PHOSPHATE O-ACYLTRANSFERASE PNPLA3"/>
    <property type="match status" value="1"/>
</dbReference>
<dbReference type="PANTHER" id="PTHR12406">
    <property type="entry name" value="CALCIUM-INDEPENDENT PHOSPHOLIPASE A2 IPLA2 -RELATED"/>
    <property type="match status" value="1"/>
</dbReference>
<evidence type="ECO:0000256" key="4">
    <source>
        <dbReference type="PROSITE-ProRule" id="PRU01161"/>
    </source>
</evidence>
<dbReference type="GO" id="GO:0005737">
    <property type="term" value="C:cytoplasm"/>
    <property type="evidence" value="ECO:0007669"/>
    <property type="project" value="TreeGrafter"/>
</dbReference>
<organism evidence="6 7">
    <name type="scientific">Phrynocephalus forsythii</name>
    <dbReference type="NCBI Taxonomy" id="171643"/>
    <lineage>
        <taxon>Eukaryota</taxon>
        <taxon>Metazoa</taxon>
        <taxon>Chordata</taxon>
        <taxon>Craniata</taxon>
        <taxon>Vertebrata</taxon>
        <taxon>Euteleostomi</taxon>
        <taxon>Lepidosauria</taxon>
        <taxon>Squamata</taxon>
        <taxon>Bifurcata</taxon>
        <taxon>Unidentata</taxon>
        <taxon>Episquamata</taxon>
        <taxon>Toxicofera</taxon>
        <taxon>Iguania</taxon>
        <taxon>Acrodonta</taxon>
        <taxon>Agamidae</taxon>
        <taxon>Agaminae</taxon>
        <taxon>Phrynocephalus</taxon>
    </lineage>
</organism>
<evidence type="ECO:0000256" key="1">
    <source>
        <dbReference type="ARBA" id="ARBA00013279"/>
    </source>
</evidence>
<evidence type="ECO:0000259" key="5">
    <source>
        <dbReference type="PROSITE" id="PS51635"/>
    </source>
</evidence>
<dbReference type="GO" id="GO:0004806">
    <property type="term" value="F:triacylglycerol lipase activity"/>
    <property type="evidence" value="ECO:0007669"/>
    <property type="project" value="UniProtKB-EC"/>
</dbReference>
<dbReference type="FunFam" id="3.40.1090.10:FF:000003">
    <property type="entry name" value="Patatin-like phospholipase domain-containing protein 2"/>
    <property type="match status" value="1"/>
</dbReference>
<evidence type="ECO:0000256" key="3">
    <source>
        <dbReference type="ARBA" id="ARBA00023098"/>
    </source>
</evidence>
<dbReference type="Proteomes" id="UP001142489">
    <property type="component" value="Unassembled WGS sequence"/>
</dbReference>
<dbReference type="Gene3D" id="3.40.1090.10">
    <property type="entry name" value="Cytosolic phospholipase A2 catalytic domain"/>
    <property type="match status" value="1"/>
</dbReference>
<dbReference type="OrthoDB" id="9035122at2759"/>
<keyword evidence="7" id="KW-1185">Reference proteome</keyword>
<comment type="caution">
    <text evidence="6">The sequence shown here is derived from an EMBL/GenBank/DDBJ whole genome shotgun (WGS) entry which is preliminary data.</text>
</comment>
<name>A0A9Q0XVD1_9SAUR</name>
<feature type="short sequence motif" description="DGA/G" evidence="4">
    <location>
        <begin position="73"/>
        <end position="75"/>
    </location>
</feature>
<dbReference type="GO" id="GO:0055088">
    <property type="term" value="P:lipid homeostasis"/>
    <property type="evidence" value="ECO:0007669"/>
    <property type="project" value="TreeGrafter"/>
</dbReference>
<dbReference type="InterPro" id="IPR002641">
    <property type="entry name" value="PNPLA_dom"/>
</dbReference>
<dbReference type="GO" id="GO:0019433">
    <property type="term" value="P:triglyceride catabolic process"/>
    <property type="evidence" value="ECO:0007669"/>
    <property type="project" value="TreeGrafter"/>
</dbReference>